<feature type="domain" description="Glycosyl transferase family 1" evidence="1">
    <location>
        <begin position="410"/>
        <end position="518"/>
    </location>
</feature>
<evidence type="ECO:0000313" key="3">
    <source>
        <dbReference type="Proteomes" id="UP001475781"/>
    </source>
</evidence>
<dbReference type="InterPro" id="IPR001296">
    <property type="entry name" value="Glyco_trans_1"/>
</dbReference>
<dbReference type="PANTHER" id="PTHR46656">
    <property type="entry name" value="PUTATIVE-RELATED"/>
    <property type="match status" value="1"/>
</dbReference>
<name>A0ABZ2W4S0_9GAMM</name>
<dbReference type="Gene3D" id="3.40.50.2000">
    <property type="entry name" value="Glycogen Phosphorylase B"/>
    <property type="match status" value="1"/>
</dbReference>
<organism evidence="2 3">
    <name type="scientific">Marinobacter metalliresistant</name>
    <dbReference type="NCBI Taxonomy" id="2961995"/>
    <lineage>
        <taxon>Bacteria</taxon>
        <taxon>Pseudomonadati</taxon>
        <taxon>Pseudomonadota</taxon>
        <taxon>Gammaproteobacteria</taxon>
        <taxon>Pseudomonadales</taxon>
        <taxon>Marinobacteraceae</taxon>
        <taxon>Marinobacter</taxon>
    </lineage>
</organism>
<proteinExistence type="predicted"/>
<accession>A0ABZ2W4S0</accession>
<reference evidence="2 3" key="1">
    <citation type="submission" date="2022-07" db="EMBL/GenBank/DDBJ databases">
        <title>A copper resistant bacterium isolated from sediment samples of deep sea hydrothermal areas.</title>
        <authorList>
            <person name="Zeng X."/>
        </authorList>
    </citation>
    <scope>NUCLEOTIDE SEQUENCE [LARGE SCALE GENOMIC DNA]</scope>
    <source>
        <strain evidence="3">CuT 6</strain>
    </source>
</reference>
<protein>
    <submittedName>
        <fullName evidence="2">Glycosyltransferase</fullName>
    </submittedName>
</protein>
<dbReference type="PANTHER" id="PTHR46656:SF3">
    <property type="entry name" value="PUTATIVE-RELATED"/>
    <property type="match status" value="1"/>
</dbReference>
<dbReference type="EMBL" id="CP101118">
    <property type="protein sequence ID" value="WZF89771.1"/>
    <property type="molecule type" value="Genomic_DNA"/>
</dbReference>
<keyword evidence="3" id="KW-1185">Reference proteome</keyword>
<evidence type="ECO:0000313" key="2">
    <source>
        <dbReference type="EMBL" id="WZF89771.1"/>
    </source>
</evidence>
<dbReference type="SUPFAM" id="SSF53756">
    <property type="entry name" value="UDP-Glycosyltransferase/glycogen phosphorylase"/>
    <property type="match status" value="1"/>
</dbReference>
<gene>
    <name evidence="2" type="ORF">NLK58_06125</name>
</gene>
<sequence length="606" mass="68594">MLAIWLLRPNLQKKFPLHNNQRTDYLAFLAWCTAIGRRECRILTEIEEWNRELQKPVRLPASRDDKWNGTFTVGMYLAGLHRAKYWDAQIQANGKLRHRAARWYFREGRQLLSLGNVQNWQIKALESNFANFEAFKDHISLPDDDQPSLKTIEENCKDIEAAWGNHQPESCPDSVAVEKPGMLIQYLASLLPVSSNRLLSVIRKKSAPPGTAQVTKVAKKINEKAAQHKSVKSVTGPFGVNLYGYAKGELGIGEDVRMLALALQSAGIPFCIINIELGKDVSQKDASVDDWVVSEPKYSVNVFCMTGIEMCRYICERGSHVLAHHYTIGLWPWELPAWPEAWHHTWSLVDEIWGVSHYTADAYAKAPVPVVPIRLPVVVGKVAPLPRSHWILPDDAYLFVFSFDMNSRPTRKNPHAVIKAFKLAAEGKDAEEAGLVLKISHLKPQSPEWVELEELIDNDPRIHLVTTELRRPEVLALYRNCDCYVSLHRSEGFGRGLAEAQLLGLPLIATGYSGNMEFCQPPTQCVDFSLIELGKNDYFYGEGQHWAEPDTEQAAQLMKHQLSKGRSEVPVQYYTDRFSPESCGEIFKQRLQAIAQPVPEKGEFSK</sequence>
<dbReference type="Proteomes" id="UP001475781">
    <property type="component" value="Chromosome"/>
</dbReference>
<evidence type="ECO:0000259" key="1">
    <source>
        <dbReference type="Pfam" id="PF00534"/>
    </source>
</evidence>
<dbReference type="Pfam" id="PF00534">
    <property type="entry name" value="Glycos_transf_1"/>
    <property type="match status" value="1"/>
</dbReference>
<dbReference type="RefSeq" id="WP_341582314.1">
    <property type="nucleotide sequence ID" value="NZ_CP101118.1"/>
</dbReference>